<keyword evidence="3" id="KW-0482">Metalloprotease</keyword>
<dbReference type="GO" id="GO:0004175">
    <property type="term" value="F:endopeptidase activity"/>
    <property type="evidence" value="ECO:0007669"/>
    <property type="project" value="UniProtKB-ARBA"/>
</dbReference>
<feature type="domain" description="CAAX prenyl protease 2/Lysostaphin resistance protein A-like" evidence="2">
    <location>
        <begin position="139"/>
        <end position="232"/>
    </location>
</feature>
<dbReference type="Proteomes" id="UP001145087">
    <property type="component" value="Unassembled WGS sequence"/>
</dbReference>
<feature type="transmembrane region" description="Helical" evidence="1">
    <location>
        <begin position="196"/>
        <end position="214"/>
    </location>
</feature>
<sequence length="307" mass="35142">MDIPKASTWSKIKPWLIILSAIPAFLLLVIVFQLVVAGIAAFALGYTITELHIVQEKSPTLWEIINYSIQLLSLLVVVKIYWVKIFKINFVSIGFERPKHAFKELSQGLLLGVGLITSIFLLLLFFKQIEIESVQFPFNHLLFYVFLYLVVGFNEELLFRGYLLGTTMKLANKYVVLILFASLFSFIHFITNDFSLIPVLNIFLAGILLGIYYIHTKRLWFSIGLHISWNFFQGPVFGSNVSGTETEQSLITQKHLGKEWLTGGDFGFEGSLLMTLLLILIILYIEFYFRSVSPQNREIKKAPQKSL</sequence>
<dbReference type="PANTHER" id="PTHR39430:SF1">
    <property type="entry name" value="PROTEASE"/>
    <property type="match status" value="1"/>
</dbReference>
<comment type="caution">
    <text evidence="3">The sequence shown here is derived from an EMBL/GenBank/DDBJ whole genome shotgun (WGS) entry which is preliminary data.</text>
</comment>
<keyword evidence="3" id="KW-0378">Hydrolase</keyword>
<dbReference type="RefSeq" id="WP_343335725.1">
    <property type="nucleotide sequence ID" value="NZ_JAPOHD010000068.1"/>
</dbReference>
<feature type="transmembrane region" description="Helical" evidence="1">
    <location>
        <begin position="15"/>
        <end position="44"/>
    </location>
</feature>
<keyword evidence="1" id="KW-0812">Transmembrane</keyword>
<proteinExistence type="predicted"/>
<gene>
    <name evidence="3" type="ORF">OU798_23830</name>
</gene>
<evidence type="ECO:0000313" key="4">
    <source>
        <dbReference type="Proteomes" id="UP001145087"/>
    </source>
</evidence>
<protein>
    <submittedName>
        <fullName evidence="3">CPBP family intramembrane metalloprotease</fullName>
    </submittedName>
</protein>
<feature type="transmembrane region" description="Helical" evidence="1">
    <location>
        <begin position="64"/>
        <end position="82"/>
    </location>
</feature>
<organism evidence="3 4">
    <name type="scientific">Draconibacterium aestuarii</name>
    <dbReference type="NCBI Taxonomy" id="2998507"/>
    <lineage>
        <taxon>Bacteria</taxon>
        <taxon>Pseudomonadati</taxon>
        <taxon>Bacteroidota</taxon>
        <taxon>Bacteroidia</taxon>
        <taxon>Marinilabiliales</taxon>
        <taxon>Prolixibacteraceae</taxon>
        <taxon>Draconibacterium</taxon>
    </lineage>
</organism>
<feature type="transmembrane region" description="Helical" evidence="1">
    <location>
        <begin position="141"/>
        <end position="159"/>
    </location>
</feature>
<dbReference type="PANTHER" id="PTHR39430">
    <property type="entry name" value="MEMBRANE-ASSOCIATED PROTEASE-RELATED"/>
    <property type="match status" value="1"/>
</dbReference>
<dbReference type="EMBL" id="JAPOHD010000068">
    <property type="protein sequence ID" value="MCY1723402.1"/>
    <property type="molecule type" value="Genomic_DNA"/>
</dbReference>
<evidence type="ECO:0000256" key="1">
    <source>
        <dbReference type="SAM" id="Phobius"/>
    </source>
</evidence>
<evidence type="ECO:0000313" key="3">
    <source>
        <dbReference type="EMBL" id="MCY1723402.1"/>
    </source>
</evidence>
<accession>A0A9X3J8U1</accession>
<dbReference type="Pfam" id="PF02517">
    <property type="entry name" value="Rce1-like"/>
    <property type="match status" value="1"/>
</dbReference>
<keyword evidence="1" id="KW-0472">Membrane</keyword>
<feature type="transmembrane region" description="Helical" evidence="1">
    <location>
        <begin position="171"/>
        <end position="190"/>
    </location>
</feature>
<evidence type="ECO:0000259" key="2">
    <source>
        <dbReference type="Pfam" id="PF02517"/>
    </source>
</evidence>
<reference evidence="3" key="1">
    <citation type="submission" date="2022-11" db="EMBL/GenBank/DDBJ databases">
        <title>Marilongibacter aestuarii gen. nov., sp. nov., isolated from tidal flat sediment.</title>
        <authorList>
            <person name="Jiayan W."/>
        </authorList>
    </citation>
    <scope>NUCLEOTIDE SEQUENCE</scope>
    <source>
        <strain evidence="3">Z1-6</strain>
    </source>
</reference>
<feature type="transmembrane region" description="Helical" evidence="1">
    <location>
        <begin position="270"/>
        <end position="289"/>
    </location>
</feature>
<dbReference type="GO" id="GO:0008237">
    <property type="term" value="F:metallopeptidase activity"/>
    <property type="evidence" value="ECO:0007669"/>
    <property type="project" value="UniProtKB-KW"/>
</dbReference>
<feature type="transmembrane region" description="Helical" evidence="1">
    <location>
        <begin position="109"/>
        <end position="129"/>
    </location>
</feature>
<dbReference type="InterPro" id="IPR003675">
    <property type="entry name" value="Rce1/LyrA-like_dom"/>
</dbReference>
<keyword evidence="1" id="KW-1133">Transmembrane helix</keyword>
<feature type="transmembrane region" description="Helical" evidence="1">
    <location>
        <begin position="219"/>
        <end position="237"/>
    </location>
</feature>
<keyword evidence="3" id="KW-0645">Protease</keyword>
<dbReference type="AlphaFoldDB" id="A0A9X3J8U1"/>
<keyword evidence="4" id="KW-1185">Reference proteome</keyword>
<dbReference type="GO" id="GO:0080120">
    <property type="term" value="P:CAAX-box protein maturation"/>
    <property type="evidence" value="ECO:0007669"/>
    <property type="project" value="UniProtKB-ARBA"/>
</dbReference>
<name>A0A9X3J8U1_9BACT</name>